<proteinExistence type="predicted"/>
<organism evidence="1 2">
    <name type="scientific">Qipengyuania mesophila</name>
    <dbReference type="NCBI Taxonomy" id="2867246"/>
    <lineage>
        <taxon>Bacteria</taxon>
        <taxon>Pseudomonadati</taxon>
        <taxon>Pseudomonadota</taxon>
        <taxon>Alphaproteobacteria</taxon>
        <taxon>Sphingomonadales</taxon>
        <taxon>Erythrobacteraceae</taxon>
        <taxon>Qipengyuania</taxon>
    </lineage>
</organism>
<dbReference type="PROSITE" id="PS51257">
    <property type="entry name" value="PROKAR_LIPOPROTEIN"/>
    <property type="match status" value="1"/>
</dbReference>
<evidence type="ECO:0000313" key="1">
    <source>
        <dbReference type="EMBL" id="MBX7501515.1"/>
    </source>
</evidence>
<evidence type="ECO:0000313" key="2">
    <source>
        <dbReference type="Proteomes" id="UP000782554"/>
    </source>
</evidence>
<protein>
    <recommendedName>
        <fullName evidence="3">Lipoprotein</fullName>
    </recommendedName>
</protein>
<keyword evidence="2" id="KW-1185">Reference proteome</keyword>
<comment type="caution">
    <text evidence="1">The sequence shown here is derived from an EMBL/GenBank/DDBJ whole genome shotgun (WGS) entry which is preliminary data.</text>
</comment>
<name>A0ABS7JV41_9SPHN</name>
<reference evidence="1 2" key="1">
    <citation type="submission" date="2021-08" db="EMBL/GenBank/DDBJ databases">
        <title>Comparative Genomics Analysis of the Genus Qipengyuania Reveals Extensive Genetic Diversity and Metabolic Versatility, Including the Description of Fifteen Novel Species.</title>
        <authorList>
            <person name="Liu Y."/>
        </authorList>
    </citation>
    <scope>NUCLEOTIDE SEQUENCE [LARGE SCALE GENOMIC DNA]</scope>
    <source>
        <strain evidence="1 2">YG27</strain>
    </source>
</reference>
<gene>
    <name evidence="1" type="ORF">K3181_08675</name>
</gene>
<sequence length="304" mass="32403">MTHRIAALALGCFALGGCASFDGIQEPVMASDVAVQTAVGSYGLATTLERIERETDKKAYRNRVISIWLLAIDTRYDAFRRDLSRGRKGANVGLDMLTLGLTSAGAIWDGAASELSALATGVGGTRASLDRELYFEKTLPVLISYMDAERLTLRGAIMEGMAKPIGDYPLEQGFSDLWRYQSAGSLDRAIGKAAEGAAEQVAEAEYDYSQAVELCLPTQQQDVRRRSLYMRMIAGVPADESAVPDEVLARANRGAALAGKSAVATDAALATKLDQIYAASDHLNGLCKESELDAFEAAVFGGGS</sequence>
<dbReference type="EMBL" id="JAIGNU010000001">
    <property type="protein sequence ID" value="MBX7501515.1"/>
    <property type="molecule type" value="Genomic_DNA"/>
</dbReference>
<dbReference type="RefSeq" id="WP_221602592.1">
    <property type="nucleotide sequence ID" value="NZ_JAIGNU010000001.1"/>
</dbReference>
<dbReference type="Proteomes" id="UP000782554">
    <property type="component" value="Unassembled WGS sequence"/>
</dbReference>
<evidence type="ECO:0008006" key="3">
    <source>
        <dbReference type="Google" id="ProtNLM"/>
    </source>
</evidence>
<accession>A0ABS7JV41</accession>